<dbReference type="InParanoid" id="C7R6V2"/>
<dbReference type="RefSeq" id="WP_012800133.1">
    <property type="nucleotide sequence ID" value="NC_013166.1"/>
</dbReference>
<dbReference type="STRING" id="523791.Kkor_0197"/>
<protein>
    <recommendedName>
        <fullName evidence="3">N-methyl-D-aspartate receptor NMDAR2C subunit</fullName>
    </recommendedName>
</protein>
<dbReference type="EMBL" id="CP001707">
    <property type="protein sequence ID" value="ACV25618.1"/>
    <property type="molecule type" value="Genomic_DNA"/>
</dbReference>
<accession>C7R6V2</accession>
<dbReference type="Gene3D" id="1.10.472.50">
    <property type="entry name" value="HD-domain/PDEase-like"/>
    <property type="match status" value="1"/>
</dbReference>
<dbReference type="KEGG" id="kko:Kkor_0197"/>
<proteinExistence type="predicted"/>
<dbReference type="Proteomes" id="UP000001231">
    <property type="component" value="Chromosome"/>
</dbReference>
<reference evidence="1 2" key="1">
    <citation type="journal article" date="2009" name="Stand. Genomic Sci.">
        <title>Complete genome sequence of Kangiella koreensis type strain (SW-125).</title>
        <authorList>
            <person name="Han C."/>
            <person name="Sikorski J."/>
            <person name="Lapidus A."/>
            <person name="Nolan M."/>
            <person name="Glavina Del Rio T."/>
            <person name="Tice H."/>
            <person name="Cheng J.F."/>
            <person name="Lucas S."/>
            <person name="Chen F."/>
            <person name="Copeland A."/>
            <person name="Ivanova N."/>
            <person name="Mavromatis K."/>
            <person name="Ovchinnikova G."/>
            <person name="Pati A."/>
            <person name="Bruce D."/>
            <person name="Goodwin L."/>
            <person name="Pitluck S."/>
            <person name="Chen A."/>
            <person name="Palaniappan K."/>
            <person name="Land M."/>
            <person name="Hauser L."/>
            <person name="Chang Y.J."/>
            <person name="Jeffries C.D."/>
            <person name="Chain P."/>
            <person name="Saunders E."/>
            <person name="Brettin T."/>
            <person name="Goker M."/>
            <person name="Tindall B.J."/>
            <person name="Bristow J."/>
            <person name="Eisen J.A."/>
            <person name="Markowitz V."/>
            <person name="Hugenholtz P."/>
            <person name="Kyrpides N.C."/>
            <person name="Klenk H.P."/>
            <person name="Detter J.C."/>
        </authorList>
    </citation>
    <scope>NUCLEOTIDE SEQUENCE [LARGE SCALE GENOMIC DNA]</scope>
    <source>
        <strain evidence="2">DSM 16069 / KCTC 12182 / SW-125</strain>
    </source>
</reference>
<gene>
    <name evidence="1" type="ordered locus">Kkor_0197</name>
</gene>
<dbReference type="PANTHER" id="PTHR21174">
    <property type="match status" value="1"/>
</dbReference>
<dbReference type="OrthoDB" id="9808993at2"/>
<keyword evidence="2" id="KW-1185">Reference proteome</keyword>
<dbReference type="SUPFAM" id="SSF109604">
    <property type="entry name" value="HD-domain/PDEase-like"/>
    <property type="match status" value="1"/>
</dbReference>
<dbReference type="InterPro" id="IPR009218">
    <property type="entry name" value="HD_phosphohydro"/>
</dbReference>
<dbReference type="AlphaFoldDB" id="C7R6V2"/>
<name>C7R6V2_KANKD</name>
<dbReference type="HOGENOM" id="CLU_051795_2_0_6"/>
<dbReference type="PIRSF" id="PIRSF035170">
    <property type="entry name" value="HD_phosphohydro"/>
    <property type="match status" value="1"/>
</dbReference>
<dbReference type="eggNOG" id="COG4339">
    <property type="taxonomic scope" value="Bacteria"/>
</dbReference>
<sequence length="202" mass="23834">MNKDRWEALMRALGMAPSVECFEKLHKAYSEKHRFYHTTKHIDAMLNHLDRTVELSEHPNELELAIWFHDAIYKPFSSTNELDSAKWAKEFLIDNQYSRDGAERVYNLIMATQHNVEVNSDDKQLIVDIDLTILGASPTVYDQFEENIRKEYRLVPSIIYRKKRKDLLKSFLSKPSIYNLDYFQEKYESAARANLEKAIEIL</sequence>
<organism evidence="1 2">
    <name type="scientific">Kangiella koreensis (strain DSM 16069 / JCM 12317 / KCTC 12182 / SW-125)</name>
    <dbReference type="NCBI Taxonomy" id="523791"/>
    <lineage>
        <taxon>Bacteria</taxon>
        <taxon>Pseudomonadati</taxon>
        <taxon>Pseudomonadota</taxon>
        <taxon>Gammaproteobacteria</taxon>
        <taxon>Kangiellales</taxon>
        <taxon>Kangiellaceae</taxon>
        <taxon>Kangiella</taxon>
    </lineage>
</organism>
<dbReference type="PANTHER" id="PTHR21174:SF0">
    <property type="entry name" value="HD PHOSPHOHYDROLASE FAMILY PROTEIN-RELATED"/>
    <property type="match status" value="1"/>
</dbReference>
<evidence type="ECO:0008006" key="3">
    <source>
        <dbReference type="Google" id="ProtNLM"/>
    </source>
</evidence>
<evidence type="ECO:0000313" key="1">
    <source>
        <dbReference type="EMBL" id="ACV25618.1"/>
    </source>
</evidence>
<evidence type="ECO:0000313" key="2">
    <source>
        <dbReference type="Proteomes" id="UP000001231"/>
    </source>
</evidence>